<comment type="catalytic activity">
    <reaction evidence="2">
        <text>oxidized coenzyme F420-(gamma-L-Glu)(n) + a quinol + H(+) = reduced coenzyme F420-(gamma-L-Glu)(n) + a quinone</text>
        <dbReference type="Rhea" id="RHEA:39663"/>
        <dbReference type="Rhea" id="RHEA-COMP:12939"/>
        <dbReference type="Rhea" id="RHEA-COMP:14378"/>
        <dbReference type="ChEBI" id="CHEBI:15378"/>
        <dbReference type="ChEBI" id="CHEBI:24646"/>
        <dbReference type="ChEBI" id="CHEBI:132124"/>
        <dbReference type="ChEBI" id="CHEBI:133980"/>
        <dbReference type="ChEBI" id="CHEBI:139511"/>
    </reaction>
</comment>
<evidence type="ECO:0000313" key="4">
    <source>
        <dbReference type="Proteomes" id="UP000466554"/>
    </source>
</evidence>
<evidence type="ECO:0000256" key="1">
    <source>
        <dbReference type="ARBA" id="ARBA00008710"/>
    </source>
</evidence>
<protein>
    <submittedName>
        <fullName evidence="3">Nitroreductase</fullName>
    </submittedName>
</protein>
<evidence type="ECO:0000313" key="3">
    <source>
        <dbReference type="EMBL" id="BBY74858.1"/>
    </source>
</evidence>
<dbReference type="RefSeq" id="WP_163766056.1">
    <property type="nucleotide sequence ID" value="NZ_AP022598.1"/>
</dbReference>
<organism evidence="3 4">
    <name type="scientific">Mycolicibacterium parafortuitum</name>
    <name type="common">Mycobacterium parafortuitum</name>
    <dbReference type="NCBI Taxonomy" id="39692"/>
    <lineage>
        <taxon>Bacteria</taxon>
        <taxon>Bacillati</taxon>
        <taxon>Actinomycetota</taxon>
        <taxon>Actinomycetes</taxon>
        <taxon>Mycobacteriales</taxon>
        <taxon>Mycobacteriaceae</taxon>
        <taxon>Mycolicibacterium</taxon>
    </lineage>
</organism>
<name>A0A7I7U0K5_MYCPF</name>
<dbReference type="GO" id="GO:0070967">
    <property type="term" value="F:coenzyme F420 binding"/>
    <property type="evidence" value="ECO:0007669"/>
    <property type="project" value="TreeGrafter"/>
</dbReference>
<dbReference type="NCBIfam" id="TIGR00026">
    <property type="entry name" value="hi_GC_TIGR00026"/>
    <property type="match status" value="1"/>
</dbReference>
<comment type="similarity">
    <text evidence="1">Belongs to the F420H(2)-dependent quinone reductase family.</text>
</comment>
<dbReference type="AlphaFoldDB" id="A0A7I7U0K5"/>
<dbReference type="EMBL" id="AP022598">
    <property type="protein sequence ID" value="BBY74858.1"/>
    <property type="molecule type" value="Genomic_DNA"/>
</dbReference>
<dbReference type="Proteomes" id="UP000466554">
    <property type="component" value="Chromosome"/>
</dbReference>
<dbReference type="PANTHER" id="PTHR39428">
    <property type="entry name" value="F420H(2)-DEPENDENT QUINONE REDUCTASE RV1261C"/>
    <property type="match status" value="1"/>
</dbReference>
<proteinExistence type="inferred from homology"/>
<dbReference type="InterPro" id="IPR004378">
    <property type="entry name" value="F420H2_quin_Rdtase"/>
</dbReference>
<dbReference type="Pfam" id="PF04075">
    <property type="entry name" value="F420H2_quin_red"/>
    <property type="match status" value="1"/>
</dbReference>
<sequence>MGPLDVYRRALGQFGRTRTGMWFATRVAPKLDPPLLKLTGGRISSVYPLPVLLLTTTGAKSGLRRQLPLVYAVDGDSLILIASNYGRPGNPAWYHNLTANPRVEVLAGKRSGTYIASEITDPAERSAAWDKALDMYAGYSDYEVRSGNRTIPLIRLARAE</sequence>
<dbReference type="GO" id="GO:0005886">
    <property type="term" value="C:plasma membrane"/>
    <property type="evidence" value="ECO:0007669"/>
    <property type="project" value="TreeGrafter"/>
</dbReference>
<accession>A0A7I7U0K5</accession>
<dbReference type="GO" id="GO:0016491">
    <property type="term" value="F:oxidoreductase activity"/>
    <property type="evidence" value="ECO:0007669"/>
    <property type="project" value="InterPro"/>
</dbReference>
<reference evidence="3 4" key="1">
    <citation type="journal article" date="2019" name="Emerg. Microbes Infect.">
        <title>Comprehensive subspecies identification of 175 nontuberculous mycobacteria species based on 7547 genomic profiles.</title>
        <authorList>
            <person name="Matsumoto Y."/>
            <person name="Kinjo T."/>
            <person name="Motooka D."/>
            <person name="Nabeya D."/>
            <person name="Jung N."/>
            <person name="Uechi K."/>
            <person name="Horii T."/>
            <person name="Iida T."/>
            <person name="Fujita J."/>
            <person name="Nakamura S."/>
        </authorList>
    </citation>
    <scope>NUCLEOTIDE SEQUENCE [LARGE SCALE GENOMIC DNA]</scope>
    <source>
        <strain evidence="3 4">JCM 6367</strain>
    </source>
</reference>
<dbReference type="PANTHER" id="PTHR39428:SF1">
    <property type="entry name" value="F420H(2)-DEPENDENT QUINONE REDUCTASE RV1261C"/>
    <property type="match status" value="1"/>
</dbReference>
<dbReference type="InterPro" id="IPR012349">
    <property type="entry name" value="Split_barrel_FMN-bd"/>
</dbReference>
<dbReference type="SUPFAM" id="SSF50475">
    <property type="entry name" value="FMN-binding split barrel"/>
    <property type="match status" value="1"/>
</dbReference>
<gene>
    <name evidence="3" type="ORF">MPRF_17570</name>
</gene>
<dbReference type="Gene3D" id="2.30.110.10">
    <property type="entry name" value="Electron Transport, Fmn-binding Protein, Chain A"/>
    <property type="match status" value="1"/>
</dbReference>
<evidence type="ECO:0000256" key="2">
    <source>
        <dbReference type="ARBA" id="ARBA00049106"/>
    </source>
</evidence>